<keyword evidence="2" id="KW-1185">Reference proteome</keyword>
<evidence type="ECO:0000313" key="2">
    <source>
        <dbReference type="Proteomes" id="UP000092445"/>
    </source>
</evidence>
<dbReference type="EnsemblMetazoa" id="GPAI047365-RA">
    <property type="protein sequence ID" value="GPAI047365-PA"/>
    <property type="gene ID" value="GPAI047365"/>
</dbReference>
<dbReference type="AlphaFoldDB" id="A0A1B0AJ18"/>
<sequence length="138" mass="15812">MRRSALPKYKAANLFQEFHMEPQCALRTKEVLRAFKDSIPISEKMHVALTTAFESDLHPLHRKACTTLHIQMLYSLYSGMYCLKSASHQKNMYGSESKHCIAYRVTGIQIIFSVNIIEESFRDTDSSLANAKPTERNP</sequence>
<name>A0A1B0AJ18_GLOPL</name>
<protein>
    <submittedName>
        <fullName evidence="1">Uncharacterized protein</fullName>
    </submittedName>
</protein>
<evidence type="ECO:0000313" key="1">
    <source>
        <dbReference type="EnsemblMetazoa" id="GPAI047365-PA"/>
    </source>
</evidence>
<accession>A0A1B0AJ18</accession>
<dbReference type="Proteomes" id="UP000092445">
    <property type="component" value="Unassembled WGS sequence"/>
</dbReference>
<dbReference type="VEuPathDB" id="VectorBase:GPAI047365"/>
<proteinExistence type="predicted"/>
<reference evidence="1" key="2">
    <citation type="submission" date="2020-05" db="UniProtKB">
        <authorList>
            <consortium name="EnsemblMetazoa"/>
        </authorList>
    </citation>
    <scope>IDENTIFICATION</scope>
    <source>
        <strain evidence="1">IAEA</strain>
    </source>
</reference>
<organism evidence="1 2">
    <name type="scientific">Glossina pallidipes</name>
    <name type="common">Tsetse fly</name>
    <dbReference type="NCBI Taxonomy" id="7398"/>
    <lineage>
        <taxon>Eukaryota</taxon>
        <taxon>Metazoa</taxon>
        <taxon>Ecdysozoa</taxon>
        <taxon>Arthropoda</taxon>
        <taxon>Hexapoda</taxon>
        <taxon>Insecta</taxon>
        <taxon>Pterygota</taxon>
        <taxon>Neoptera</taxon>
        <taxon>Endopterygota</taxon>
        <taxon>Diptera</taxon>
        <taxon>Brachycera</taxon>
        <taxon>Muscomorpha</taxon>
        <taxon>Hippoboscoidea</taxon>
        <taxon>Glossinidae</taxon>
        <taxon>Glossina</taxon>
    </lineage>
</organism>
<reference evidence="2" key="1">
    <citation type="submission" date="2014-03" db="EMBL/GenBank/DDBJ databases">
        <authorList>
            <person name="Aksoy S."/>
            <person name="Warren W."/>
            <person name="Wilson R.K."/>
        </authorList>
    </citation>
    <scope>NUCLEOTIDE SEQUENCE [LARGE SCALE GENOMIC DNA]</scope>
    <source>
        <strain evidence="2">IAEA</strain>
    </source>
</reference>